<dbReference type="Proteomes" id="UP001597110">
    <property type="component" value="Unassembled WGS sequence"/>
</dbReference>
<proteinExistence type="predicted"/>
<evidence type="ECO:0000259" key="2">
    <source>
        <dbReference type="Pfam" id="PF05229"/>
    </source>
</evidence>
<dbReference type="EMBL" id="JBHTIF010000002">
    <property type="protein sequence ID" value="MFD0726359.1"/>
    <property type="molecule type" value="Genomic_DNA"/>
</dbReference>
<organism evidence="3 4">
    <name type="scientific">Lysobacter brunescens</name>
    <dbReference type="NCBI Taxonomy" id="262323"/>
    <lineage>
        <taxon>Bacteria</taxon>
        <taxon>Pseudomonadati</taxon>
        <taxon>Pseudomonadota</taxon>
        <taxon>Gammaproteobacteria</taxon>
        <taxon>Lysobacterales</taxon>
        <taxon>Lysobacteraceae</taxon>
        <taxon>Lysobacter</taxon>
    </lineage>
</organism>
<keyword evidence="4" id="KW-1185">Reference proteome</keyword>
<accession>A0ABW2YCZ5</accession>
<comment type="caution">
    <text evidence="3">The sequence shown here is derived from an EMBL/GenBank/DDBJ whole genome shotgun (WGS) entry which is preliminary data.</text>
</comment>
<dbReference type="PANTHER" id="PTHR37089">
    <property type="entry name" value="PROTEIN U-RELATED"/>
    <property type="match status" value="1"/>
</dbReference>
<dbReference type="PANTHER" id="PTHR37089:SF3">
    <property type="entry name" value="EXPORTED PROTEIN"/>
    <property type="match status" value="1"/>
</dbReference>
<evidence type="ECO:0000313" key="3">
    <source>
        <dbReference type="EMBL" id="MFD0726359.1"/>
    </source>
</evidence>
<evidence type="ECO:0000256" key="1">
    <source>
        <dbReference type="SAM" id="SignalP"/>
    </source>
</evidence>
<dbReference type="RefSeq" id="WP_386824198.1">
    <property type="nucleotide sequence ID" value="NZ_JBHTIF010000002.1"/>
</dbReference>
<feature type="chain" id="PRO_5046911796" evidence="1">
    <location>
        <begin position="24"/>
        <end position="153"/>
    </location>
</feature>
<feature type="signal peptide" evidence="1">
    <location>
        <begin position="1"/>
        <end position="23"/>
    </location>
</feature>
<feature type="domain" description="Spore coat protein U/FanG" evidence="2">
    <location>
        <begin position="29"/>
        <end position="114"/>
    </location>
</feature>
<keyword evidence="1" id="KW-0732">Signal</keyword>
<name>A0ABW2YCZ5_9GAMM</name>
<reference evidence="4" key="1">
    <citation type="journal article" date="2019" name="Int. J. Syst. Evol. Microbiol.">
        <title>The Global Catalogue of Microorganisms (GCM) 10K type strain sequencing project: providing services to taxonomists for standard genome sequencing and annotation.</title>
        <authorList>
            <consortium name="The Broad Institute Genomics Platform"/>
            <consortium name="The Broad Institute Genome Sequencing Center for Infectious Disease"/>
            <person name="Wu L."/>
            <person name="Ma J."/>
        </authorList>
    </citation>
    <scope>NUCLEOTIDE SEQUENCE [LARGE SCALE GENOMIC DNA]</scope>
    <source>
        <strain evidence="4">CCUG 55585</strain>
    </source>
</reference>
<dbReference type="Pfam" id="PF05229">
    <property type="entry name" value="SCPU"/>
    <property type="match status" value="1"/>
</dbReference>
<dbReference type="InterPro" id="IPR053167">
    <property type="entry name" value="Spore_coat_component"/>
</dbReference>
<protein>
    <submittedName>
        <fullName evidence="3">Spore coat U domain-containing protein</fullName>
    </submittedName>
</protein>
<sequence length="153" mass="15902">MNIRKIAFASLFVSIAVAGQAMAADGADVRVTAAVINNCKIIETQDINFGSLDPANATDVDAQGAVVLKCTKGVDYALSADMGRNEDGGKRRMKADGSNDFLAYALGQDSFAGTGQGFSNPITVALAASIAGNDYRDLPADAYADTLRFTVTP</sequence>
<evidence type="ECO:0000313" key="4">
    <source>
        <dbReference type="Proteomes" id="UP001597110"/>
    </source>
</evidence>
<dbReference type="InterPro" id="IPR007893">
    <property type="entry name" value="Spore_coat_U/FanG"/>
</dbReference>
<gene>
    <name evidence="3" type="ORF">ACFQ0E_12225</name>
</gene>